<reference evidence="3 4" key="1">
    <citation type="submission" date="2022-06" db="EMBL/GenBank/DDBJ databases">
        <title>Actinoplanes abujensis sp. nov., isolated from Nigerian arid soil.</title>
        <authorList>
            <person name="Ding P."/>
        </authorList>
    </citation>
    <scope>NUCLEOTIDE SEQUENCE [LARGE SCALE GENOMIC DNA]</scope>
    <source>
        <strain evidence="4">TRM88002</strain>
    </source>
</reference>
<dbReference type="SUPFAM" id="SSF56317">
    <property type="entry name" value="Carbon-nitrogen hydrolase"/>
    <property type="match status" value="1"/>
</dbReference>
<evidence type="ECO:0000313" key="3">
    <source>
        <dbReference type="EMBL" id="MCM4084137.1"/>
    </source>
</evidence>
<accession>A0ABT0YF38</accession>
<dbReference type="EMBL" id="JAMQOL010000071">
    <property type="protein sequence ID" value="MCM4084137.1"/>
    <property type="molecule type" value="Genomic_DNA"/>
</dbReference>
<dbReference type="InterPro" id="IPR036526">
    <property type="entry name" value="C-N_Hydrolase_sf"/>
</dbReference>
<dbReference type="InterPro" id="IPR001110">
    <property type="entry name" value="UPF0012_CS"/>
</dbReference>
<dbReference type="PANTHER" id="PTHR23088:SF27">
    <property type="entry name" value="DEAMINATED GLUTATHIONE AMIDASE"/>
    <property type="match status" value="1"/>
</dbReference>
<keyword evidence="3" id="KW-0378">Hydrolase</keyword>
<evidence type="ECO:0000313" key="4">
    <source>
        <dbReference type="Proteomes" id="UP001523216"/>
    </source>
</evidence>
<dbReference type="RefSeq" id="WP_251803894.1">
    <property type="nucleotide sequence ID" value="NZ_JAMQOL010000071.1"/>
</dbReference>
<dbReference type="CDD" id="cd07576">
    <property type="entry name" value="R-amidase_like"/>
    <property type="match status" value="1"/>
</dbReference>
<proteinExistence type="inferred from homology"/>
<dbReference type="PROSITE" id="PS01227">
    <property type="entry name" value="UPF0012"/>
    <property type="match status" value="1"/>
</dbReference>
<dbReference type="Gene3D" id="3.60.110.10">
    <property type="entry name" value="Carbon-nitrogen hydrolase"/>
    <property type="match status" value="1"/>
</dbReference>
<protein>
    <submittedName>
        <fullName evidence="3">Carbon-nitrogen hydrolase family protein</fullName>
    </submittedName>
</protein>
<comment type="caution">
    <text evidence="3">The sequence shown here is derived from an EMBL/GenBank/DDBJ whole genome shotgun (WGS) entry which is preliminary data.</text>
</comment>
<dbReference type="GO" id="GO:0016787">
    <property type="term" value="F:hydrolase activity"/>
    <property type="evidence" value="ECO:0007669"/>
    <property type="project" value="UniProtKB-KW"/>
</dbReference>
<evidence type="ECO:0000259" key="2">
    <source>
        <dbReference type="PROSITE" id="PS50263"/>
    </source>
</evidence>
<dbReference type="PANTHER" id="PTHR23088">
    <property type="entry name" value="NITRILASE-RELATED"/>
    <property type="match status" value="1"/>
</dbReference>
<organism evidence="3 4">
    <name type="scientific">Paractinoplanes hotanensis</name>
    <dbReference type="NCBI Taxonomy" id="2906497"/>
    <lineage>
        <taxon>Bacteria</taxon>
        <taxon>Bacillati</taxon>
        <taxon>Actinomycetota</taxon>
        <taxon>Actinomycetes</taxon>
        <taxon>Micromonosporales</taxon>
        <taxon>Micromonosporaceae</taxon>
        <taxon>Paractinoplanes</taxon>
    </lineage>
</organism>
<dbReference type="InterPro" id="IPR003010">
    <property type="entry name" value="C-N_Hydrolase"/>
</dbReference>
<dbReference type="InterPro" id="IPR044083">
    <property type="entry name" value="RamA-like"/>
</dbReference>
<feature type="domain" description="CN hydrolase" evidence="2">
    <location>
        <begin position="9"/>
        <end position="247"/>
    </location>
</feature>
<dbReference type="PROSITE" id="PS50263">
    <property type="entry name" value="CN_HYDROLASE"/>
    <property type="match status" value="1"/>
</dbReference>
<gene>
    <name evidence="3" type="ORF">LXN57_42000</name>
</gene>
<evidence type="ECO:0000256" key="1">
    <source>
        <dbReference type="ARBA" id="ARBA00010613"/>
    </source>
</evidence>
<name>A0ABT0YF38_9ACTN</name>
<keyword evidence="4" id="KW-1185">Reference proteome</keyword>
<dbReference type="Pfam" id="PF00795">
    <property type="entry name" value="CN_hydrolase"/>
    <property type="match status" value="1"/>
</dbReference>
<dbReference type="Proteomes" id="UP001523216">
    <property type="component" value="Unassembled WGS sequence"/>
</dbReference>
<comment type="similarity">
    <text evidence="1">Belongs to the carbon-nitrogen hydrolase superfamily. NIT1/NIT2 family.</text>
</comment>
<sequence>MNVSETAVTRIACWQPEWVAGRSQRDEFLDRLATAASTAADGGATLLVTPEMSATGYHLGKARTDEVAEPPDGPLADGVRAVARRAGLAIVYGWPERDGDTVYNSVQLVDAGGAVAARYRKTHLYSDIDRSVYAPGDRLVVQAALGPLTVGLVICYDVEFPETVRAHALAGTQLLVAPTALVRPWQFVARTIVPARAFESQLFVAYVNWHSAEPEGYCGLSAVHGPDGRPRAEAGEGERLVLADVDPAALAAARRATPYLTDRRPELYGST</sequence>